<evidence type="ECO:0000256" key="1">
    <source>
        <dbReference type="ARBA" id="ARBA00004123"/>
    </source>
</evidence>
<dbReference type="InterPro" id="IPR001138">
    <property type="entry name" value="Zn2Cys6_DnaBD"/>
</dbReference>
<feature type="compositionally biased region" description="Polar residues" evidence="7">
    <location>
        <begin position="1"/>
        <end position="10"/>
    </location>
</feature>
<dbReference type="Gene3D" id="4.10.240.10">
    <property type="entry name" value="Zn(2)-C6 fungal-type DNA-binding domain"/>
    <property type="match status" value="1"/>
</dbReference>
<dbReference type="GO" id="GO:0008270">
    <property type="term" value="F:zinc ion binding"/>
    <property type="evidence" value="ECO:0007669"/>
    <property type="project" value="InterPro"/>
</dbReference>
<evidence type="ECO:0000256" key="4">
    <source>
        <dbReference type="ARBA" id="ARBA00023125"/>
    </source>
</evidence>
<dbReference type="PROSITE" id="PS00463">
    <property type="entry name" value="ZN2_CY6_FUNGAL_1"/>
    <property type="match status" value="1"/>
</dbReference>
<dbReference type="GO" id="GO:0003677">
    <property type="term" value="F:DNA binding"/>
    <property type="evidence" value="ECO:0007669"/>
    <property type="project" value="UniProtKB-KW"/>
</dbReference>
<dbReference type="CDD" id="cd00067">
    <property type="entry name" value="GAL4"/>
    <property type="match status" value="1"/>
</dbReference>
<dbReference type="AlphaFoldDB" id="A0A1L9RIP2"/>
<evidence type="ECO:0000259" key="8">
    <source>
        <dbReference type="PROSITE" id="PS50048"/>
    </source>
</evidence>
<feature type="compositionally biased region" description="Gly residues" evidence="7">
    <location>
        <begin position="44"/>
        <end position="54"/>
    </location>
</feature>
<dbReference type="GO" id="GO:0006351">
    <property type="term" value="P:DNA-templated transcription"/>
    <property type="evidence" value="ECO:0007669"/>
    <property type="project" value="InterPro"/>
</dbReference>
<dbReference type="Proteomes" id="UP000184383">
    <property type="component" value="Unassembled WGS sequence"/>
</dbReference>
<keyword evidence="10" id="KW-1185">Reference proteome</keyword>
<evidence type="ECO:0000256" key="7">
    <source>
        <dbReference type="SAM" id="MobiDB-lite"/>
    </source>
</evidence>
<name>A0A1L9RIP2_ASPWE</name>
<keyword evidence="4" id="KW-0238">DNA-binding</keyword>
<organism evidence="9 10">
    <name type="scientific">Aspergillus wentii DTO 134E9</name>
    <dbReference type="NCBI Taxonomy" id="1073089"/>
    <lineage>
        <taxon>Eukaryota</taxon>
        <taxon>Fungi</taxon>
        <taxon>Dikarya</taxon>
        <taxon>Ascomycota</taxon>
        <taxon>Pezizomycotina</taxon>
        <taxon>Eurotiomycetes</taxon>
        <taxon>Eurotiomycetidae</taxon>
        <taxon>Eurotiales</taxon>
        <taxon>Aspergillaceae</taxon>
        <taxon>Aspergillus</taxon>
        <taxon>Aspergillus subgen. Cremei</taxon>
    </lineage>
</organism>
<protein>
    <recommendedName>
        <fullName evidence="8">Zn(2)-C6 fungal-type domain-containing protein</fullName>
    </recommendedName>
</protein>
<dbReference type="GO" id="GO:0000981">
    <property type="term" value="F:DNA-binding transcription factor activity, RNA polymerase II-specific"/>
    <property type="evidence" value="ECO:0007669"/>
    <property type="project" value="InterPro"/>
</dbReference>
<evidence type="ECO:0000313" key="10">
    <source>
        <dbReference type="Proteomes" id="UP000184383"/>
    </source>
</evidence>
<proteinExistence type="predicted"/>
<dbReference type="SUPFAM" id="SSF57701">
    <property type="entry name" value="Zn2/Cys6 DNA-binding domain"/>
    <property type="match status" value="1"/>
</dbReference>
<dbReference type="GO" id="GO:0005634">
    <property type="term" value="C:nucleus"/>
    <property type="evidence" value="ECO:0007669"/>
    <property type="project" value="UniProtKB-SubCell"/>
</dbReference>
<dbReference type="CDD" id="cd12148">
    <property type="entry name" value="fungal_TF_MHR"/>
    <property type="match status" value="1"/>
</dbReference>
<evidence type="ECO:0000256" key="5">
    <source>
        <dbReference type="ARBA" id="ARBA00023163"/>
    </source>
</evidence>
<dbReference type="InterPro" id="IPR050613">
    <property type="entry name" value="Sec_Metabolite_Reg"/>
</dbReference>
<dbReference type="OrthoDB" id="3989227at2759"/>
<feature type="region of interest" description="Disordered" evidence="7">
    <location>
        <begin position="293"/>
        <end position="337"/>
    </location>
</feature>
<feature type="compositionally biased region" description="Acidic residues" evidence="7">
    <location>
        <begin position="300"/>
        <end position="310"/>
    </location>
</feature>
<dbReference type="RefSeq" id="XP_040688429.1">
    <property type="nucleotide sequence ID" value="XM_040829663.1"/>
</dbReference>
<keyword evidence="5" id="KW-0804">Transcription</keyword>
<keyword evidence="6" id="KW-0539">Nucleus</keyword>
<dbReference type="PANTHER" id="PTHR31001">
    <property type="entry name" value="UNCHARACTERIZED TRANSCRIPTIONAL REGULATORY PROTEIN"/>
    <property type="match status" value="1"/>
</dbReference>
<keyword evidence="3" id="KW-0805">Transcription regulation</keyword>
<dbReference type="SMART" id="SM00066">
    <property type="entry name" value="GAL4"/>
    <property type="match status" value="1"/>
</dbReference>
<feature type="region of interest" description="Disordered" evidence="7">
    <location>
        <begin position="201"/>
        <end position="244"/>
    </location>
</feature>
<dbReference type="Pfam" id="PF00172">
    <property type="entry name" value="Zn_clus"/>
    <property type="match status" value="1"/>
</dbReference>
<dbReference type="STRING" id="1073089.A0A1L9RIP2"/>
<evidence type="ECO:0000256" key="6">
    <source>
        <dbReference type="ARBA" id="ARBA00023242"/>
    </source>
</evidence>
<dbReference type="InterPro" id="IPR007219">
    <property type="entry name" value="XnlR_reg_dom"/>
</dbReference>
<dbReference type="Pfam" id="PF04082">
    <property type="entry name" value="Fungal_trans"/>
    <property type="match status" value="1"/>
</dbReference>
<dbReference type="SMART" id="SM00906">
    <property type="entry name" value="Fungal_trans"/>
    <property type="match status" value="1"/>
</dbReference>
<reference evidence="10" key="1">
    <citation type="journal article" date="2017" name="Genome Biol.">
        <title>Comparative genomics reveals high biological diversity and specific adaptations in the industrially and medically important fungal genus Aspergillus.</title>
        <authorList>
            <person name="de Vries R.P."/>
            <person name="Riley R."/>
            <person name="Wiebenga A."/>
            <person name="Aguilar-Osorio G."/>
            <person name="Amillis S."/>
            <person name="Uchima C.A."/>
            <person name="Anderluh G."/>
            <person name="Asadollahi M."/>
            <person name="Askin M."/>
            <person name="Barry K."/>
            <person name="Battaglia E."/>
            <person name="Bayram O."/>
            <person name="Benocci T."/>
            <person name="Braus-Stromeyer S.A."/>
            <person name="Caldana C."/>
            <person name="Canovas D."/>
            <person name="Cerqueira G.C."/>
            <person name="Chen F."/>
            <person name="Chen W."/>
            <person name="Choi C."/>
            <person name="Clum A."/>
            <person name="Dos Santos R.A."/>
            <person name="Damasio A.R."/>
            <person name="Diallinas G."/>
            <person name="Emri T."/>
            <person name="Fekete E."/>
            <person name="Flipphi M."/>
            <person name="Freyberg S."/>
            <person name="Gallo A."/>
            <person name="Gournas C."/>
            <person name="Habgood R."/>
            <person name="Hainaut M."/>
            <person name="Harispe M.L."/>
            <person name="Henrissat B."/>
            <person name="Hilden K.S."/>
            <person name="Hope R."/>
            <person name="Hossain A."/>
            <person name="Karabika E."/>
            <person name="Karaffa L."/>
            <person name="Karanyi Z."/>
            <person name="Krasevec N."/>
            <person name="Kuo A."/>
            <person name="Kusch H."/>
            <person name="LaButti K."/>
            <person name="Lagendijk E.L."/>
            <person name="Lapidus A."/>
            <person name="Levasseur A."/>
            <person name="Lindquist E."/>
            <person name="Lipzen A."/>
            <person name="Logrieco A.F."/>
            <person name="MacCabe A."/>
            <person name="Maekelae M.R."/>
            <person name="Malavazi I."/>
            <person name="Melin P."/>
            <person name="Meyer V."/>
            <person name="Mielnichuk N."/>
            <person name="Miskei M."/>
            <person name="Molnar A.P."/>
            <person name="Mule G."/>
            <person name="Ngan C.Y."/>
            <person name="Orejas M."/>
            <person name="Orosz E."/>
            <person name="Ouedraogo J.P."/>
            <person name="Overkamp K.M."/>
            <person name="Park H.-S."/>
            <person name="Perrone G."/>
            <person name="Piumi F."/>
            <person name="Punt P.J."/>
            <person name="Ram A.F."/>
            <person name="Ramon A."/>
            <person name="Rauscher S."/>
            <person name="Record E."/>
            <person name="Riano-Pachon D.M."/>
            <person name="Robert V."/>
            <person name="Roehrig J."/>
            <person name="Ruller R."/>
            <person name="Salamov A."/>
            <person name="Salih N.S."/>
            <person name="Samson R.A."/>
            <person name="Sandor E."/>
            <person name="Sanguinetti M."/>
            <person name="Schuetze T."/>
            <person name="Sepcic K."/>
            <person name="Shelest E."/>
            <person name="Sherlock G."/>
            <person name="Sophianopoulou V."/>
            <person name="Squina F.M."/>
            <person name="Sun H."/>
            <person name="Susca A."/>
            <person name="Todd R.B."/>
            <person name="Tsang A."/>
            <person name="Unkles S.E."/>
            <person name="van de Wiele N."/>
            <person name="van Rossen-Uffink D."/>
            <person name="Oliveira J.V."/>
            <person name="Vesth T.C."/>
            <person name="Visser J."/>
            <person name="Yu J.-H."/>
            <person name="Zhou M."/>
            <person name="Andersen M.R."/>
            <person name="Archer D.B."/>
            <person name="Baker S.E."/>
            <person name="Benoit I."/>
            <person name="Brakhage A.A."/>
            <person name="Braus G.H."/>
            <person name="Fischer R."/>
            <person name="Frisvad J.C."/>
            <person name="Goldman G.H."/>
            <person name="Houbraken J."/>
            <person name="Oakley B."/>
            <person name="Pocsi I."/>
            <person name="Scazzocchio C."/>
            <person name="Seiboth B."/>
            <person name="vanKuyk P.A."/>
            <person name="Wortman J."/>
            <person name="Dyer P.S."/>
            <person name="Grigoriev I.V."/>
        </authorList>
    </citation>
    <scope>NUCLEOTIDE SEQUENCE [LARGE SCALE GENOMIC DNA]</scope>
    <source>
        <strain evidence="10">DTO 134E9</strain>
    </source>
</reference>
<evidence type="ECO:0000313" key="9">
    <source>
        <dbReference type="EMBL" id="OJJ34753.1"/>
    </source>
</evidence>
<dbReference type="InterPro" id="IPR036864">
    <property type="entry name" value="Zn2-C6_fun-type_DNA-bd_sf"/>
</dbReference>
<dbReference type="VEuPathDB" id="FungiDB:ASPWEDRAFT_154172"/>
<dbReference type="EMBL" id="KV878212">
    <property type="protein sequence ID" value="OJJ34753.1"/>
    <property type="molecule type" value="Genomic_DNA"/>
</dbReference>
<gene>
    <name evidence="9" type="ORF">ASPWEDRAFT_154172</name>
</gene>
<dbReference type="PANTHER" id="PTHR31001:SF79">
    <property type="entry name" value="ZN(II)2CYS6 TRANSCRIPTION FACTOR (EUROFUNG)"/>
    <property type="match status" value="1"/>
</dbReference>
<comment type="subcellular location">
    <subcellularLocation>
        <location evidence="1">Nucleus</location>
    </subcellularLocation>
</comment>
<keyword evidence="2" id="KW-0479">Metal-binding</keyword>
<evidence type="ECO:0000256" key="3">
    <source>
        <dbReference type="ARBA" id="ARBA00023015"/>
    </source>
</evidence>
<accession>A0A1L9RIP2</accession>
<feature type="compositionally biased region" description="Basic and acidic residues" evidence="7">
    <location>
        <begin position="219"/>
        <end position="230"/>
    </location>
</feature>
<feature type="compositionally biased region" description="Low complexity" evidence="7">
    <location>
        <begin position="26"/>
        <end position="43"/>
    </location>
</feature>
<feature type="domain" description="Zn(2)-C6 fungal-type" evidence="8">
    <location>
        <begin position="67"/>
        <end position="97"/>
    </location>
</feature>
<evidence type="ECO:0000256" key="2">
    <source>
        <dbReference type="ARBA" id="ARBA00022723"/>
    </source>
</evidence>
<dbReference type="PROSITE" id="PS50048">
    <property type="entry name" value="ZN2_CY6_FUNGAL_2"/>
    <property type="match status" value="1"/>
</dbReference>
<dbReference type="GeneID" id="63745511"/>
<feature type="region of interest" description="Disordered" evidence="7">
    <location>
        <begin position="1"/>
        <end position="58"/>
    </location>
</feature>
<sequence>MNRTPTSTQPVPGLLNRGFRTSFPLSHGSPDSPISSSTPKSASGRGGGVAGTLAGGRQITRNRASYSCHTCRRRKVKCDKVHPICGNCAKNGTECAYDVAPQKESGSSNSRGGHGVKRRRGTSRTIEDDEDVEDFQSIYGHLKQAGLEQKSGSNAIEARLDKLTSMIERLSKSNQALDPAERQLLAQNVGLESVRDLRQQQGIAQVQAQPPRPAVSSRPESRSDSPRRTAESSGDEFPIPAGHATDLVDPVGSLNLGHLSLDDGGRSRYVGTTYWAYISHEINDLNQLLRDQNRSHDEVPPEDDSMDETMTDSAGRPQGKPWSAPIESSGGPVGDRFSRGETFQKSVLFPSGDSPSLEKVVEPEMLEHVPTKRQSHILYKGFMSGVQAISPVIHPPTILKLYNAFWDWYDNSSYSGDPCPDPSFIPLLYAIWYGGSVTVSIRTIKAEFNVSTRSALSKTLNDEVSRWLSKISFPRSPSLQGLAAYLLVQTILSKEEEPLTSSLFISLAMRVAQVMGLHRDPAKFGIEPCEAEYRRRLWWHIVHMDGVVAMSSGLPPLVSDENYWDVHDTSELKDTLLGTPEGEQYERLVSRNMRLPDNPDDPTVCGGPSMVNVYYLSARGKYVMARAVRHILKIQLGTKPVTRRDMEELRTILLDLQLKLNSIVNRIPAVNGPVLPSVPSDRLQSFASRSPVEVRTSDTELPGEGHSGCPEQYHSPVLVSFHKWARILLSLFIDKAFCVAYQPFLKNAKSRIWPAARQSALRHCHGFMEKFISLATDPDFQPFQWSWPGNHQPMHATMIMLIDLYERPHSPEAPKSRAFIDKIFSLSGPDGGVVGGEDGISTQRPLKDGGREAWDMIRRLRQKAWQKAGLDPQKLWTEQAQMKAGITTAPDEYPYFNDPYNSSTPAVTVSPNNPPAMPRRPVVDRALTDFSKTFYNMTRSHMLPNPVSHLRPSPLRYQLPPPVPSSIPGTPKILPTPQFSHSPSRPLDATLAGSGISSPENIPSLNAGIPFTQPTVTTPPPALPYMDIASPSAQPMGAPTPPSMVDPNLNFDWDQWDAVFGQHLPVADELMELDPVTGLEFGDLGSLRASENHAASLAGSDTGMSDIRGPNWVGYC</sequence>
<feature type="region of interest" description="Disordered" evidence="7">
    <location>
        <begin position="100"/>
        <end position="132"/>
    </location>
</feature>